<evidence type="ECO:0000313" key="1">
    <source>
        <dbReference type="EMBL" id="SGZ02035.1"/>
    </source>
</evidence>
<dbReference type="GeneID" id="61295497"/>
<organism evidence="1 2">
    <name type="scientific">Moritella viscosa</name>
    <dbReference type="NCBI Taxonomy" id="80854"/>
    <lineage>
        <taxon>Bacteria</taxon>
        <taxon>Pseudomonadati</taxon>
        <taxon>Pseudomonadota</taxon>
        <taxon>Gammaproteobacteria</taxon>
        <taxon>Alteromonadales</taxon>
        <taxon>Moritellaceae</taxon>
        <taxon>Moritella</taxon>
    </lineage>
</organism>
<evidence type="ECO:0000313" key="2">
    <source>
        <dbReference type="Proteomes" id="UP000182660"/>
    </source>
</evidence>
<name>A0ABY1HML7_9GAMM</name>
<sequence length="115" mass="12615">MLQKIKNLVDSEFGDFFAGFGNPGEPETADDIVRELQKRMDVVCMAIFDMSTISAVVDEIKTGVENADAGVFQKDLSEYSVGQKSVILAELSSEYYALCCDDLLGCDDLLVCNKN</sequence>
<proteinExistence type="predicted"/>
<protein>
    <submittedName>
        <fullName evidence="1">Uncharacterized protein</fullName>
    </submittedName>
</protein>
<accession>A0ABY1HML7</accession>
<dbReference type="RefSeq" id="WP_075471740.1">
    <property type="nucleotide sequence ID" value="NZ_CAWQZC010000118.1"/>
</dbReference>
<dbReference type="EMBL" id="FPLJ01000121">
    <property type="protein sequence ID" value="SGZ02035.1"/>
    <property type="molecule type" value="Genomic_DNA"/>
</dbReference>
<dbReference type="Proteomes" id="UP000182660">
    <property type="component" value="Unassembled WGS sequence"/>
</dbReference>
<reference evidence="1 2" key="1">
    <citation type="submission" date="2016-11" db="EMBL/GenBank/DDBJ databases">
        <authorList>
            <person name="Klemetsen T."/>
        </authorList>
    </citation>
    <scope>NUCLEOTIDE SEQUENCE [LARGE SCALE GENOMIC DNA]</scope>
    <source>
        <strain evidence="1">MT 2528</strain>
    </source>
</reference>
<comment type="caution">
    <text evidence="1">The sequence shown here is derived from an EMBL/GenBank/DDBJ whole genome shotgun (WGS) entry which is preliminary data.</text>
</comment>
<gene>
    <name evidence="1" type="ORF">MT2528_4330</name>
</gene>
<keyword evidence="2" id="KW-1185">Reference proteome</keyword>